<evidence type="ECO:0000256" key="1">
    <source>
        <dbReference type="SAM" id="MobiDB-lite"/>
    </source>
</evidence>
<feature type="compositionally biased region" description="Basic and acidic residues" evidence="1">
    <location>
        <begin position="147"/>
        <end position="157"/>
    </location>
</feature>
<feature type="compositionally biased region" description="Polar residues" evidence="1">
    <location>
        <begin position="83"/>
        <end position="100"/>
    </location>
</feature>
<name>A0A9P0QVF1_9ASCO</name>
<dbReference type="EMBL" id="CAKXYY010000032">
    <property type="protein sequence ID" value="CAH2355743.1"/>
    <property type="molecule type" value="Genomic_DNA"/>
</dbReference>
<reference evidence="2" key="1">
    <citation type="submission" date="2022-03" db="EMBL/GenBank/DDBJ databases">
        <authorList>
            <person name="Legras J.-L."/>
            <person name="Devillers H."/>
            <person name="Grondin C."/>
        </authorList>
    </citation>
    <scope>NUCLEOTIDE SEQUENCE</scope>
    <source>
        <strain evidence="2">CLIB 1423</strain>
    </source>
</reference>
<dbReference type="AlphaFoldDB" id="A0A9P0QVF1"/>
<protein>
    <submittedName>
        <fullName evidence="2">Uncharacterized protein</fullName>
    </submittedName>
</protein>
<sequence length="157" mass="18038">MTEKLMPPVIITAEPHTDQLLIRLQKTRETLVRERDHIIPNQLYHDLIGVIDDSYNVIACCQVREDIQTPTPKKERYEYVTDEVSQNSQKMKSINVQSNEQQQQQPHIGGVRGGGKGKKKKPVLQTPTDRITRSMNIVPVQKHKHPSDRVSEEPIDL</sequence>
<gene>
    <name evidence="2" type="ORF">CLIB1423_32S01046</name>
</gene>
<keyword evidence="3" id="KW-1185">Reference proteome</keyword>
<organism evidence="2 3">
    <name type="scientific">[Candida] railenensis</name>
    <dbReference type="NCBI Taxonomy" id="45579"/>
    <lineage>
        <taxon>Eukaryota</taxon>
        <taxon>Fungi</taxon>
        <taxon>Dikarya</taxon>
        <taxon>Ascomycota</taxon>
        <taxon>Saccharomycotina</taxon>
        <taxon>Pichiomycetes</taxon>
        <taxon>Debaryomycetaceae</taxon>
        <taxon>Kurtzmaniella</taxon>
    </lineage>
</organism>
<dbReference type="Proteomes" id="UP000837801">
    <property type="component" value="Unassembled WGS sequence"/>
</dbReference>
<feature type="compositionally biased region" description="Polar residues" evidence="1">
    <location>
        <begin position="125"/>
        <end position="135"/>
    </location>
</feature>
<evidence type="ECO:0000313" key="2">
    <source>
        <dbReference type="EMBL" id="CAH2355743.1"/>
    </source>
</evidence>
<evidence type="ECO:0000313" key="3">
    <source>
        <dbReference type="Proteomes" id="UP000837801"/>
    </source>
</evidence>
<accession>A0A9P0QVF1</accession>
<comment type="caution">
    <text evidence="2">The sequence shown here is derived from an EMBL/GenBank/DDBJ whole genome shotgun (WGS) entry which is preliminary data.</text>
</comment>
<feature type="region of interest" description="Disordered" evidence="1">
    <location>
        <begin position="83"/>
        <end position="157"/>
    </location>
</feature>
<proteinExistence type="predicted"/>